<feature type="transmembrane region" description="Helical" evidence="13">
    <location>
        <begin position="51"/>
        <end position="69"/>
    </location>
</feature>
<comment type="cofactor">
    <cofactor evidence="1">
        <name>heme b</name>
        <dbReference type="ChEBI" id="CHEBI:60344"/>
    </cofactor>
</comment>
<evidence type="ECO:0000256" key="9">
    <source>
        <dbReference type="ARBA" id="ARBA00023004"/>
    </source>
</evidence>
<keyword evidence="8 13" id="KW-1133">Transmembrane helix</keyword>
<dbReference type="Gene3D" id="1.20.120.1770">
    <property type="match status" value="1"/>
</dbReference>
<dbReference type="FunFam" id="1.20.120.1770:FF:000001">
    <property type="entry name" value="Cytochrome b reductase 1"/>
    <property type="match status" value="1"/>
</dbReference>
<sequence>MAVPVVRFPIFPVVRIIGIAVTALVLTWTVHYRGGLALISDNKDLIFNVHPVLMVIGLVLLNSEAMLAYKTVSGTKNTKKFVHLSLQFLAFFLSIIGVWAALKFHNDKGIDNFYSLHSWLGLACLFLFGIQWAAGFVTFWYPGGSRDSRTFLLSWHVYFGVYIYALAVATCTTGILEKATFLQTNNVISRYSSEALLVNFLGILIVILGGFVILAVVSPVYGKGDVLRGSIE</sequence>
<dbReference type="CDD" id="cd08766">
    <property type="entry name" value="Cyt_b561_ACYB-1_like"/>
    <property type="match status" value="1"/>
</dbReference>
<dbReference type="Pfam" id="PF03188">
    <property type="entry name" value="Cytochrom_B561"/>
    <property type="match status" value="1"/>
</dbReference>
<evidence type="ECO:0000256" key="6">
    <source>
        <dbReference type="ARBA" id="ARBA00022723"/>
    </source>
</evidence>
<keyword evidence="10 13" id="KW-0472">Membrane</keyword>
<protein>
    <recommendedName>
        <fullName evidence="11">ascorbate ferrireductase (transmembrane)</fullName>
        <ecNumber evidence="11">7.2.1.3</ecNumber>
    </recommendedName>
</protein>
<feature type="transmembrane region" description="Helical" evidence="13">
    <location>
        <begin position="114"/>
        <end position="141"/>
    </location>
</feature>
<comment type="catalytic activity">
    <reaction evidence="12">
        <text>Fe(3+)(out) + L-ascorbate(in) = monodehydro-L-ascorbate radical(in) + Fe(2+)(out) + H(+)</text>
        <dbReference type="Rhea" id="RHEA:30403"/>
        <dbReference type="ChEBI" id="CHEBI:15378"/>
        <dbReference type="ChEBI" id="CHEBI:29033"/>
        <dbReference type="ChEBI" id="CHEBI:29034"/>
        <dbReference type="ChEBI" id="CHEBI:38290"/>
        <dbReference type="ChEBI" id="CHEBI:59513"/>
        <dbReference type="EC" id="7.2.1.3"/>
    </reaction>
</comment>
<dbReference type="PANTHER" id="PTHR10106">
    <property type="entry name" value="CYTOCHROME B561-RELATED"/>
    <property type="match status" value="1"/>
</dbReference>
<dbReference type="GO" id="GO:0140571">
    <property type="term" value="F:transmembrane ascorbate ferrireductase activity"/>
    <property type="evidence" value="ECO:0007669"/>
    <property type="project" value="UniProtKB-EC"/>
</dbReference>
<keyword evidence="5 13" id="KW-0812">Transmembrane</keyword>
<evidence type="ECO:0000256" key="11">
    <source>
        <dbReference type="ARBA" id="ARBA00024225"/>
    </source>
</evidence>
<dbReference type="PROSITE" id="PS50939">
    <property type="entry name" value="CYTOCHROME_B561"/>
    <property type="match status" value="1"/>
</dbReference>
<feature type="transmembrane region" description="Helical" evidence="13">
    <location>
        <begin position="12"/>
        <end position="31"/>
    </location>
</feature>
<evidence type="ECO:0000256" key="8">
    <source>
        <dbReference type="ARBA" id="ARBA00022989"/>
    </source>
</evidence>
<evidence type="ECO:0000256" key="2">
    <source>
        <dbReference type="ARBA" id="ARBA00004141"/>
    </source>
</evidence>
<keyword evidence="7" id="KW-0249">Electron transport</keyword>
<evidence type="ECO:0000313" key="16">
    <source>
        <dbReference type="Proteomes" id="UP001604277"/>
    </source>
</evidence>
<dbReference type="EC" id="7.2.1.3" evidence="11"/>
<accession>A0ABD1UTJ5</accession>
<feature type="domain" description="Cytochrome b561" evidence="14">
    <location>
        <begin position="13"/>
        <end position="217"/>
    </location>
</feature>
<comment type="caution">
    <text evidence="15">The sequence shown here is derived from an EMBL/GenBank/DDBJ whole genome shotgun (WGS) entry which is preliminary data.</text>
</comment>
<keyword evidence="9" id="KW-0408">Iron</keyword>
<dbReference type="Proteomes" id="UP001604277">
    <property type="component" value="Unassembled WGS sequence"/>
</dbReference>
<dbReference type="EMBL" id="JBFOLJ010000006">
    <property type="protein sequence ID" value="KAL2528390.1"/>
    <property type="molecule type" value="Genomic_DNA"/>
</dbReference>
<dbReference type="AlphaFoldDB" id="A0ABD1UTJ5"/>
<evidence type="ECO:0000313" key="15">
    <source>
        <dbReference type="EMBL" id="KAL2528390.1"/>
    </source>
</evidence>
<keyword evidence="6" id="KW-0479">Metal-binding</keyword>
<keyword evidence="4" id="KW-0349">Heme</keyword>
<gene>
    <name evidence="15" type="ORF">Fot_20991</name>
</gene>
<dbReference type="GO" id="GO:0046872">
    <property type="term" value="F:metal ion binding"/>
    <property type="evidence" value="ECO:0007669"/>
    <property type="project" value="UniProtKB-KW"/>
</dbReference>
<name>A0ABD1UTJ5_9LAMI</name>
<evidence type="ECO:0000256" key="10">
    <source>
        <dbReference type="ARBA" id="ARBA00023136"/>
    </source>
</evidence>
<organism evidence="15 16">
    <name type="scientific">Forsythia ovata</name>
    <dbReference type="NCBI Taxonomy" id="205694"/>
    <lineage>
        <taxon>Eukaryota</taxon>
        <taxon>Viridiplantae</taxon>
        <taxon>Streptophyta</taxon>
        <taxon>Embryophyta</taxon>
        <taxon>Tracheophyta</taxon>
        <taxon>Spermatophyta</taxon>
        <taxon>Magnoliopsida</taxon>
        <taxon>eudicotyledons</taxon>
        <taxon>Gunneridae</taxon>
        <taxon>Pentapetalae</taxon>
        <taxon>asterids</taxon>
        <taxon>lamiids</taxon>
        <taxon>Lamiales</taxon>
        <taxon>Oleaceae</taxon>
        <taxon>Forsythieae</taxon>
        <taxon>Forsythia</taxon>
    </lineage>
</organism>
<dbReference type="GO" id="GO:0016020">
    <property type="term" value="C:membrane"/>
    <property type="evidence" value="ECO:0007669"/>
    <property type="project" value="UniProtKB-SubCell"/>
</dbReference>
<reference evidence="16" key="1">
    <citation type="submission" date="2024-07" db="EMBL/GenBank/DDBJ databases">
        <title>Two chromosome-level genome assemblies of Korean endemic species Abeliophyllum distichum and Forsythia ovata (Oleaceae).</title>
        <authorList>
            <person name="Jang H."/>
        </authorList>
    </citation>
    <scope>NUCLEOTIDE SEQUENCE [LARGE SCALE GENOMIC DNA]</scope>
</reference>
<evidence type="ECO:0000259" key="14">
    <source>
        <dbReference type="PROSITE" id="PS50939"/>
    </source>
</evidence>
<evidence type="ECO:0000256" key="13">
    <source>
        <dbReference type="SAM" id="Phobius"/>
    </source>
</evidence>
<feature type="transmembrane region" description="Helical" evidence="13">
    <location>
        <begin position="153"/>
        <end position="176"/>
    </location>
</feature>
<evidence type="ECO:0000256" key="4">
    <source>
        <dbReference type="ARBA" id="ARBA00022617"/>
    </source>
</evidence>
<evidence type="ECO:0000256" key="1">
    <source>
        <dbReference type="ARBA" id="ARBA00001970"/>
    </source>
</evidence>
<dbReference type="InterPro" id="IPR006593">
    <property type="entry name" value="Cyt_b561/ferric_Rdtase_TM"/>
</dbReference>
<keyword evidence="16" id="KW-1185">Reference proteome</keyword>
<dbReference type="InterPro" id="IPR043205">
    <property type="entry name" value="CYB561/CYBRD1-like"/>
</dbReference>
<evidence type="ECO:0000256" key="12">
    <source>
        <dbReference type="ARBA" id="ARBA00051575"/>
    </source>
</evidence>
<proteinExistence type="predicted"/>
<dbReference type="PANTHER" id="PTHR10106:SF0">
    <property type="entry name" value="LD36721P"/>
    <property type="match status" value="1"/>
</dbReference>
<evidence type="ECO:0000256" key="3">
    <source>
        <dbReference type="ARBA" id="ARBA00022448"/>
    </source>
</evidence>
<evidence type="ECO:0000256" key="5">
    <source>
        <dbReference type="ARBA" id="ARBA00022692"/>
    </source>
</evidence>
<dbReference type="SMART" id="SM00665">
    <property type="entry name" value="B561"/>
    <property type="match status" value="1"/>
</dbReference>
<feature type="transmembrane region" description="Helical" evidence="13">
    <location>
        <begin position="196"/>
        <end position="221"/>
    </location>
</feature>
<comment type="subcellular location">
    <subcellularLocation>
        <location evidence="2">Membrane</location>
        <topology evidence="2">Multi-pass membrane protein</topology>
    </subcellularLocation>
</comment>
<feature type="transmembrane region" description="Helical" evidence="13">
    <location>
        <begin position="81"/>
        <end position="102"/>
    </location>
</feature>
<evidence type="ECO:0000256" key="7">
    <source>
        <dbReference type="ARBA" id="ARBA00022982"/>
    </source>
</evidence>
<keyword evidence="3" id="KW-0813">Transport</keyword>